<evidence type="ECO:0000256" key="4">
    <source>
        <dbReference type="ARBA" id="ARBA00011738"/>
    </source>
</evidence>
<feature type="binding site" description="in other chain" evidence="14">
    <location>
        <begin position="187"/>
        <end position="188"/>
    </location>
    <ligand>
        <name>substrate</name>
        <note>ligand shared between dimeric partners</note>
    </ligand>
</feature>
<evidence type="ECO:0000256" key="15">
    <source>
        <dbReference type="RuleBase" id="RU000485"/>
    </source>
</evidence>
<dbReference type="InterPro" id="IPR006184">
    <property type="entry name" value="6PGdom_BS"/>
</dbReference>
<dbReference type="GO" id="GO:0004616">
    <property type="term" value="F:phosphogluconate dehydrogenase (decarboxylating) activity"/>
    <property type="evidence" value="ECO:0007669"/>
    <property type="project" value="UniProtKB-EC"/>
</dbReference>
<dbReference type="InterPro" id="IPR006115">
    <property type="entry name" value="6PGDH_NADP-bd"/>
</dbReference>
<dbReference type="Proteomes" id="UP000184191">
    <property type="component" value="Unassembled WGS sequence"/>
</dbReference>
<evidence type="ECO:0000256" key="11">
    <source>
        <dbReference type="ARBA" id="ARBA00048640"/>
    </source>
</evidence>
<feature type="binding site" description="in other chain" evidence="14">
    <location>
        <position position="289"/>
    </location>
    <ligand>
        <name>substrate</name>
        <note>ligand shared between dimeric partners</note>
    </ligand>
</feature>
<dbReference type="PANTHER" id="PTHR11811">
    <property type="entry name" value="6-PHOSPHOGLUCONATE DEHYDROGENASE"/>
    <property type="match status" value="1"/>
</dbReference>
<keyword evidence="7 12" id="KW-0521">NADP</keyword>
<dbReference type="NCBIfam" id="TIGR00873">
    <property type="entry name" value="gnd"/>
    <property type="match status" value="1"/>
</dbReference>
<dbReference type="OrthoDB" id="9804542at2"/>
<feature type="domain" description="6-phosphogluconate dehydrogenase C-terminal" evidence="16">
    <location>
        <begin position="180"/>
        <end position="465"/>
    </location>
</feature>
<dbReference type="AlphaFoldDB" id="A0A1M6VJX4"/>
<dbReference type="PRINTS" id="PR00076">
    <property type="entry name" value="6PGDHDRGNASE"/>
</dbReference>
<evidence type="ECO:0000256" key="3">
    <source>
        <dbReference type="ARBA" id="ARBA00008419"/>
    </source>
</evidence>
<evidence type="ECO:0000256" key="13">
    <source>
        <dbReference type="PIRSR" id="PIRSR000109-1"/>
    </source>
</evidence>
<dbReference type="UniPathway" id="UPA00115">
    <property type="reaction ID" value="UER00410"/>
</dbReference>
<dbReference type="GO" id="GO:0006098">
    <property type="term" value="P:pentose-phosphate shunt"/>
    <property type="evidence" value="ECO:0007669"/>
    <property type="project" value="UniProtKB-UniPathway"/>
</dbReference>
<dbReference type="GO" id="GO:0019521">
    <property type="term" value="P:D-gluconate metabolic process"/>
    <property type="evidence" value="ECO:0007669"/>
    <property type="project" value="UniProtKB-KW"/>
</dbReference>
<dbReference type="FunFam" id="1.10.1040.10:FF:000032">
    <property type="entry name" value="6-phosphogluconate dehydrogenase, decarboxylating"/>
    <property type="match status" value="1"/>
</dbReference>
<sequence length="481" mass="51066">MSQAQIGVYGLGTMGSALALNMAQHGFDVAVTNRETDWIAAFLAEAGDLAERLHPHDSLESFVSGLKTPRVILFMIPSGAPMDAMIAAVTPLLSPGDTVIDGGNANFHDTRRRAAELGARDLHFVGLGVSGGELGARTGPSMMMGGSDHSWQQLGPILRVIAAHHEGAPCVAHLGPDGAGHFVKTVHNGIEYADMQVIAEIYSLLRNGAAMPPGEIGALFTVWDRGPLKSYLVEITGRLLGYTDPETGHPMVDVIKDAAGQKGTGRWTVIEALRMGQSASMIEAAVGARGWSSEKATRQTAESILGGSLGAFDGTPEVLAEAFMAARILCYAQGFRILAAASEEYDWALDFAEIARIWRAGCIIRSALLDDIAGAFGADPPHGQLILAPEFAETLARTLPALRQVVCSAVHGGHAVPTLSAGLGWYDSMRQGHGSANIIQAQRDVFGHHGFERLGQAGKHHGPWRDQALEHALRAGVFMER</sequence>
<evidence type="ECO:0000256" key="14">
    <source>
        <dbReference type="PIRSR" id="PIRSR000109-2"/>
    </source>
</evidence>
<evidence type="ECO:0000256" key="6">
    <source>
        <dbReference type="ARBA" id="ARBA00018193"/>
    </source>
</evidence>
<comment type="catalytic activity">
    <reaction evidence="11 12 15">
        <text>6-phospho-D-gluconate + NADP(+) = D-ribulose 5-phosphate + CO2 + NADPH</text>
        <dbReference type="Rhea" id="RHEA:10116"/>
        <dbReference type="ChEBI" id="CHEBI:16526"/>
        <dbReference type="ChEBI" id="CHEBI:57783"/>
        <dbReference type="ChEBI" id="CHEBI:58121"/>
        <dbReference type="ChEBI" id="CHEBI:58349"/>
        <dbReference type="ChEBI" id="CHEBI:58759"/>
        <dbReference type="EC" id="1.1.1.44"/>
    </reaction>
</comment>
<proteinExistence type="inferred from homology"/>
<comment type="subunit">
    <text evidence="4 12">Homodimer.</text>
</comment>
<keyword evidence="10 12" id="KW-0570">Pentose shunt</keyword>
<dbReference type="SUPFAM" id="SSF48179">
    <property type="entry name" value="6-phosphogluconate dehydrogenase C-terminal domain-like"/>
    <property type="match status" value="1"/>
</dbReference>
<comment type="function">
    <text evidence="1 12">Catalyzes the oxidative decarboxylation of 6-phosphogluconate to ribulose 5-phosphate and CO(2), with concomitant reduction of NADP to NADPH.</text>
</comment>
<dbReference type="InterPro" id="IPR013328">
    <property type="entry name" value="6PGD_dom2"/>
</dbReference>
<evidence type="ECO:0000256" key="2">
    <source>
        <dbReference type="ARBA" id="ARBA00004874"/>
    </source>
</evidence>
<dbReference type="STRING" id="1054996.SAMN05444414_101359"/>
<feature type="active site" description="Proton acceptor" evidence="13">
    <location>
        <position position="184"/>
    </location>
</feature>
<feature type="active site" description="Proton donor" evidence="13">
    <location>
        <position position="191"/>
    </location>
</feature>
<evidence type="ECO:0000313" key="18">
    <source>
        <dbReference type="Proteomes" id="UP000184191"/>
    </source>
</evidence>
<feature type="binding site" description="in other chain" evidence="14">
    <location>
        <position position="262"/>
    </location>
    <ligand>
        <name>substrate</name>
        <note>ligand shared between dimeric partners</note>
    </ligand>
</feature>
<feature type="binding site" evidence="14">
    <location>
        <position position="443"/>
    </location>
    <ligand>
        <name>substrate</name>
        <note>ligand shared between dimeric partners</note>
    </ligand>
</feature>
<dbReference type="InterPro" id="IPR036291">
    <property type="entry name" value="NAD(P)-bd_dom_sf"/>
</dbReference>
<comment type="pathway">
    <text evidence="2 12 15">Carbohydrate degradation; pentose phosphate pathway; D-ribulose 5-phosphate from D-glucose 6-phosphate (oxidative stage): step 3/3.</text>
</comment>
<dbReference type="InterPro" id="IPR006183">
    <property type="entry name" value="Pgluconate_DH"/>
</dbReference>
<evidence type="ECO:0000313" key="17">
    <source>
        <dbReference type="EMBL" id="SHK81758.1"/>
    </source>
</evidence>
<dbReference type="Gene3D" id="3.40.50.720">
    <property type="entry name" value="NAD(P)-binding Rossmann-like Domain"/>
    <property type="match status" value="1"/>
</dbReference>
<dbReference type="PIRSF" id="PIRSF000109">
    <property type="entry name" value="6PGD"/>
    <property type="match status" value="1"/>
</dbReference>
<evidence type="ECO:0000259" key="16">
    <source>
        <dbReference type="SMART" id="SM01350"/>
    </source>
</evidence>
<feature type="binding site" description="in other chain" evidence="14">
    <location>
        <position position="104"/>
    </location>
    <ligand>
        <name>substrate</name>
        <note>ligand shared between dimeric partners</note>
    </ligand>
</feature>
<comment type="similarity">
    <text evidence="3 12 15">Belongs to the 6-phosphogluconate dehydrogenase family.</text>
</comment>
<protein>
    <recommendedName>
        <fullName evidence="6 12">6-phosphogluconate dehydrogenase, decarboxylating</fullName>
        <ecNumber evidence="5 12">1.1.1.44</ecNumber>
    </recommendedName>
</protein>
<dbReference type="Gene3D" id="1.20.5.320">
    <property type="entry name" value="6-Phosphogluconate Dehydrogenase, domain 3"/>
    <property type="match status" value="1"/>
</dbReference>
<dbReference type="NCBIfam" id="NF006765">
    <property type="entry name" value="PRK09287.1"/>
    <property type="match status" value="1"/>
</dbReference>
<dbReference type="InterPro" id="IPR006114">
    <property type="entry name" value="6PGDH_C"/>
</dbReference>
<keyword evidence="8 12" id="KW-0560">Oxidoreductase</keyword>
<dbReference type="SUPFAM" id="SSF51735">
    <property type="entry name" value="NAD(P)-binding Rossmann-fold domains"/>
    <property type="match status" value="1"/>
</dbReference>
<dbReference type="InterPro" id="IPR006113">
    <property type="entry name" value="6PGDH_Gnd/GntZ"/>
</dbReference>
<evidence type="ECO:0000256" key="8">
    <source>
        <dbReference type="ARBA" id="ARBA00023002"/>
    </source>
</evidence>
<accession>A0A1M6VJX4</accession>
<dbReference type="EC" id="1.1.1.44" evidence="5 12"/>
<dbReference type="Gene3D" id="1.10.1040.10">
    <property type="entry name" value="N-(1-d-carboxylethyl)-l-norvaline Dehydrogenase, domain 2"/>
    <property type="match status" value="1"/>
</dbReference>
<keyword evidence="9 15" id="KW-0311">Gluconate utilization</keyword>
<reference evidence="18" key="1">
    <citation type="submission" date="2016-11" db="EMBL/GenBank/DDBJ databases">
        <authorList>
            <person name="Varghese N."/>
            <person name="Submissions S."/>
        </authorList>
    </citation>
    <scope>NUCLEOTIDE SEQUENCE [LARGE SCALE GENOMIC DNA]</scope>
    <source>
        <strain evidence="18">DSM 29327</strain>
    </source>
</reference>
<feature type="binding site" description="in other chain" evidence="14">
    <location>
        <position position="192"/>
    </location>
    <ligand>
        <name>substrate</name>
        <note>ligand shared between dimeric partners</note>
    </ligand>
</feature>
<name>A0A1M6VJX4_9RHOB</name>
<keyword evidence="18" id="KW-1185">Reference proteome</keyword>
<gene>
    <name evidence="17" type="ORF">SAMN05444414_101359</name>
</gene>
<evidence type="ECO:0000256" key="1">
    <source>
        <dbReference type="ARBA" id="ARBA00002526"/>
    </source>
</evidence>
<dbReference type="RefSeq" id="WP_073194286.1">
    <property type="nucleotide sequence ID" value="NZ_FRBN01000001.1"/>
</dbReference>
<dbReference type="GO" id="GO:0050661">
    <property type="term" value="F:NADP binding"/>
    <property type="evidence" value="ECO:0007669"/>
    <property type="project" value="InterPro"/>
</dbReference>
<feature type="binding site" evidence="14">
    <location>
        <position position="449"/>
    </location>
    <ligand>
        <name>substrate</name>
        <note>ligand shared between dimeric partners</note>
    </ligand>
</feature>
<evidence type="ECO:0000256" key="10">
    <source>
        <dbReference type="ARBA" id="ARBA00023126"/>
    </source>
</evidence>
<organism evidence="17 18">
    <name type="scientific">Roseovarius marisflavi</name>
    <dbReference type="NCBI Taxonomy" id="1054996"/>
    <lineage>
        <taxon>Bacteria</taxon>
        <taxon>Pseudomonadati</taxon>
        <taxon>Pseudomonadota</taxon>
        <taxon>Alphaproteobacteria</taxon>
        <taxon>Rhodobacterales</taxon>
        <taxon>Roseobacteraceae</taxon>
        <taxon>Roseovarius</taxon>
    </lineage>
</organism>
<evidence type="ECO:0000256" key="7">
    <source>
        <dbReference type="ARBA" id="ARBA00022857"/>
    </source>
</evidence>
<evidence type="ECO:0000256" key="5">
    <source>
        <dbReference type="ARBA" id="ARBA00013011"/>
    </source>
</evidence>
<dbReference type="Pfam" id="PF00393">
    <property type="entry name" value="6PGD"/>
    <property type="match status" value="1"/>
</dbReference>
<feature type="binding site" description="in other chain" evidence="14">
    <location>
        <begin position="130"/>
        <end position="132"/>
    </location>
    <ligand>
        <name>substrate</name>
        <note>ligand shared between dimeric partners</note>
    </ligand>
</feature>
<evidence type="ECO:0000256" key="12">
    <source>
        <dbReference type="PIRNR" id="PIRNR000109"/>
    </source>
</evidence>
<dbReference type="InterPro" id="IPR008927">
    <property type="entry name" value="6-PGluconate_DH-like_C_sf"/>
</dbReference>
<dbReference type="Pfam" id="PF03446">
    <property type="entry name" value="NAD_binding_2"/>
    <property type="match status" value="1"/>
</dbReference>
<evidence type="ECO:0000256" key="9">
    <source>
        <dbReference type="ARBA" id="ARBA00023064"/>
    </source>
</evidence>
<dbReference type="PROSITE" id="PS00461">
    <property type="entry name" value="6PGD"/>
    <property type="match status" value="1"/>
</dbReference>
<dbReference type="EMBL" id="FRBN01000001">
    <property type="protein sequence ID" value="SHK81758.1"/>
    <property type="molecule type" value="Genomic_DNA"/>
</dbReference>
<dbReference type="SMART" id="SM01350">
    <property type="entry name" value="6PGD"/>
    <property type="match status" value="1"/>
</dbReference>